<feature type="compositionally biased region" description="Gly residues" evidence="1">
    <location>
        <begin position="336"/>
        <end position="351"/>
    </location>
</feature>
<keyword evidence="3" id="KW-1185">Reference proteome</keyword>
<evidence type="ECO:0008006" key="4">
    <source>
        <dbReference type="Google" id="ProtNLM"/>
    </source>
</evidence>
<accession>A0A401WC33</accession>
<organism evidence="2 3">
    <name type="scientific">Streptomyces paromomycinus</name>
    <name type="common">Streptomyces rimosus subsp. paromomycinus</name>
    <dbReference type="NCBI Taxonomy" id="92743"/>
    <lineage>
        <taxon>Bacteria</taxon>
        <taxon>Bacillati</taxon>
        <taxon>Actinomycetota</taxon>
        <taxon>Actinomycetes</taxon>
        <taxon>Kitasatosporales</taxon>
        <taxon>Streptomycetaceae</taxon>
        <taxon>Streptomyces</taxon>
    </lineage>
</organism>
<protein>
    <recommendedName>
        <fullName evidence="4">Transferase</fullName>
    </recommendedName>
</protein>
<sequence>MNASTQLPVTGAGTAGPEAVAPVRAEPTAPAGPDATAARRGARAAAGAAQPLRADCIADSAGGLTFDITTPQGTRPVWSAALVLSPRDGGADEELRLPLGPNGSGRLRAVLPSTVALPEGRWNTYADLGDGRGPQRLLPGVTDLSPLVDRRPLAGIGRLGVRIPYATRSGSLALRSWLRGPHAEAGDVLVDAVGVTVAGRLYGAALGPGARAEATTRRGTPEAAGPASRVTVPLTGDGPDFVFTLPHAQFAERWQGGSERWDLWLRVTEEAEPVRIARLLDDVPEKAETVSHPARSAGRPSDRLRVGPSYTRDNDLTVRVTGHGADGTDETDGQEGADGTGGPDGPGPAGS</sequence>
<feature type="region of interest" description="Disordered" evidence="1">
    <location>
        <begin position="287"/>
        <end position="351"/>
    </location>
</feature>
<gene>
    <name evidence="2" type="ORF">GKJPGBOP_06632</name>
</gene>
<dbReference type="RefSeq" id="WP_246177702.1">
    <property type="nucleotide sequence ID" value="NZ_BHZD01000001.1"/>
</dbReference>
<feature type="region of interest" description="Disordered" evidence="1">
    <location>
        <begin position="208"/>
        <end position="232"/>
    </location>
</feature>
<dbReference type="AlphaFoldDB" id="A0A401WC33"/>
<reference evidence="2 3" key="1">
    <citation type="submission" date="2018-11" db="EMBL/GenBank/DDBJ databases">
        <title>Whole genome sequence of Streptomyces paromomycinus NBRC 15454(T).</title>
        <authorList>
            <person name="Komaki H."/>
            <person name="Tamura T."/>
        </authorList>
    </citation>
    <scope>NUCLEOTIDE SEQUENCE [LARGE SCALE GENOMIC DNA]</scope>
    <source>
        <strain evidence="2 3">NBRC 15454</strain>
    </source>
</reference>
<comment type="caution">
    <text evidence="2">The sequence shown here is derived from an EMBL/GenBank/DDBJ whole genome shotgun (WGS) entry which is preliminary data.</text>
</comment>
<dbReference type="Proteomes" id="UP000286746">
    <property type="component" value="Unassembled WGS sequence"/>
</dbReference>
<feature type="region of interest" description="Disordered" evidence="1">
    <location>
        <begin position="1"/>
        <end position="44"/>
    </location>
</feature>
<feature type="compositionally biased region" description="Low complexity" evidence="1">
    <location>
        <begin position="25"/>
        <end position="44"/>
    </location>
</feature>
<name>A0A401WC33_STREY</name>
<evidence type="ECO:0000256" key="1">
    <source>
        <dbReference type="SAM" id="MobiDB-lite"/>
    </source>
</evidence>
<evidence type="ECO:0000313" key="3">
    <source>
        <dbReference type="Proteomes" id="UP000286746"/>
    </source>
</evidence>
<evidence type="ECO:0000313" key="2">
    <source>
        <dbReference type="EMBL" id="GCD46878.1"/>
    </source>
</evidence>
<proteinExistence type="predicted"/>
<dbReference type="EMBL" id="BHZD01000001">
    <property type="protein sequence ID" value="GCD46878.1"/>
    <property type="molecule type" value="Genomic_DNA"/>
</dbReference>